<accession>A0A811SML8</accession>
<evidence type="ECO:0000256" key="1">
    <source>
        <dbReference type="SAM" id="MobiDB-lite"/>
    </source>
</evidence>
<dbReference type="EMBL" id="CAJGYO010000435">
    <property type="protein sequence ID" value="CAD6342257.1"/>
    <property type="molecule type" value="Genomic_DNA"/>
</dbReference>
<evidence type="ECO:0000313" key="3">
    <source>
        <dbReference type="Proteomes" id="UP000604825"/>
    </source>
</evidence>
<keyword evidence="3" id="KW-1185">Reference proteome</keyword>
<evidence type="ECO:0000313" key="2">
    <source>
        <dbReference type="EMBL" id="CAD6342257.1"/>
    </source>
</evidence>
<name>A0A811SML8_9POAL</name>
<organism evidence="2 3">
    <name type="scientific">Miscanthus lutarioriparius</name>
    <dbReference type="NCBI Taxonomy" id="422564"/>
    <lineage>
        <taxon>Eukaryota</taxon>
        <taxon>Viridiplantae</taxon>
        <taxon>Streptophyta</taxon>
        <taxon>Embryophyta</taxon>
        <taxon>Tracheophyta</taxon>
        <taxon>Spermatophyta</taxon>
        <taxon>Magnoliopsida</taxon>
        <taxon>Liliopsida</taxon>
        <taxon>Poales</taxon>
        <taxon>Poaceae</taxon>
        <taxon>PACMAD clade</taxon>
        <taxon>Panicoideae</taxon>
        <taxon>Andropogonodae</taxon>
        <taxon>Andropogoneae</taxon>
        <taxon>Saccharinae</taxon>
        <taxon>Miscanthus</taxon>
    </lineage>
</organism>
<dbReference type="OrthoDB" id="690364at2759"/>
<protein>
    <submittedName>
        <fullName evidence="2">Uncharacterized protein</fullName>
    </submittedName>
</protein>
<dbReference type="Proteomes" id="UP000604825">
    <property type="component" value="Unassembled WGS sequence"/>
</dbReference>
<reference evidence="2" key="1">
    <citation type="submission" date="2020-10" db="EMBL/GenBank/DDBJ databases">
        <authorList>
            <person name="Han B."/>
            <person name="Lu T."/>
            <person name="Zhao Q."/>
            <person name="Huang X."/>
            <person name="Zhao Y."/>
        </authorList>
    </citation>
    <scope>NUCLEOTIDE SEQUENCE</scope>
</reference>
<dbReference type="AlphaFoldDB" id="A0A811SML8"/>
<feature type="region of interest" description="Disordered" evidence="1">
    <location>
        <begin position="241"/>
        <end position="266"/>
    </location>
</feature>
<proteinExistence type="predicted"/>
<comment type="caution">
    <text evidence="2">The sequence shown here is derived from an EMBL/GenBank/DDBJ whole genome shotgun (WGS) entry which is preliminary data.</text>
</comment>
<gene>
    <name evidence="2" type="ORF">NCGR_LOCUS66355</name>
</gene>
<sequence>MGEPVPMKVVPIRVLFETPSGFAFFGFNGDYVNVENPLEIIWTYLADSTTAELAIWLLEFEKFENKSDAIGTSGIDDHITKMIKNWYCSGETIPVGKSEHKLAIETDCLYCDTSWNIIPTVNGQIAETACFIYHCLEINKELLQCLRMAGYPEKESIDTQGWDALKYVTAVQIMCMDEHSSNHCQMFSVEELQKINGGKGKHKGLIKDNFMVVYRRVVEVNQVKVDKLKELDVLVKQAHEKSGRVRKLQEELDKSESIAKKRKREA</sequence>